<gene>
    <name evidence="1" type="ORF">NCTC12282_00171</name>
</gene>
<proteinExistence type="predicted"/>
<evidence type="ECO:0000313" key="2">
    <source>
        <dbReference type="Proteomes" id="UP000373449"/>
    </source>
</evidence>
<evidence type="ECO:0000313" key="1">
    <source>
        <dbReference type="EMBL" id="VFS45299.1"/>
    </source>
</evidence>
<organism evidence="1 2">
    <name type="scientific">Budvicia aquatica</name>
    <dbReference type="NCBI Taxonomy" id="82979"/>
    <lineage>
        <taxon>Bacteria</taxon>
        <taxon>Pseudomonadati</taxon>
        <taxon>Pseudomonadota</taxon>
        <taxon>Gammaproteobacteria</taxon>
        <taxon>Enterobacterales</taxon>
        <taxon>Budviciaceae</taxon>
        <taxon>Budvicia</taxon>
    </lineage>
</organism>
<dbReference type="Proteomes" id="UP000373449">
    <property type="component" value="Unassembled WGS sequence"/>
</dbReference>
<reference evidence="1 2" key="1">
    <citation type="submission" date="2019-03" db="EMBL/GenBank/DDBJ databases">
        <authorList>
            <consortium name="Pathogen Informatics"/>
        </authorList>
    </citation>
    <scope>NUCLEOTIDE SEQUENCE [LARGE SCALE GENOMIC DNA]</scope>
    <source>
        <strain evidence="1 2">NCTC12282</strain>
    </source>
</reference>
<dbReference type="AlphaFoldDB" id="A0A484ZHJ9"/>
<name>A0A484ZHJ9_9GAMM</name>
<sequence>MDSRYILTRLISFGLIISPVTAIPAVYSATSLLTSGV</sequence>
<protein>
    <submittedName>
        <fullName evidence="1">Uncharacterized protein</fullName>
    </submittedName>
</protein>
<accession>A0A484ZHJ9</accession>
<dbReference type="EMBL" id="CAADJA010000002">
    <property type="protein sequence ID" value="VFS45299.1"/>
    <property type="molecule type" value="Genomic_DNA"/>
</dbReference>